<feature type="domain" description="Phage tail lysozyme" evidence="2">
    <location>
        <begin position="297"/>
        <end position="425"/>
    </location>
</feature>
<dbReference type="AlphaFoldDB" id="A0A1H7CX30"/>
<organism evidence="4 5">
    <name type="scientific">Cribrihabitans marinus</name>
    <dbReference type="NCBI Taxonomy" id="1227549"/>
    <lineage>
        <taxon>Bacteria</taxon>
        <taxon>Pseudomonadati</taxon>
        <taxon>Pseudomonadota</taxon>
        <taxon>Alphaproteobacteria</taxon>
        <taxon>Rhodobacterales</taxon>
        <taxon>Paracoccaceae</taxon>
        <taxon>Cribrihabitans</taxon>
    </lineage>
</organism>
<evidence type="ECO:0000259" key="3">
    <source>
        <dbReference type="Pfam" id="PF18763"/>
    </source>
</evidence>
<dbReference type="Pfam" id="PF18763">
    <property type="entry name" value="ddrB-ParB"/>
    <property type="match status" value="1"/>
</dbReference>
<evidence type="ECO:0000259" key="2">
    <source>
        <dbReference type="Pfam" id="PF18013"/>
    </source>
</evidence>
<protein>
    <recommendedName>
        <fullName evidence="6">Phage tail lysozyme domain-containing protein</fullName>
    </recommendedName>
</protein>
<dbReference type="Gene3D" id="1.10.530.10">
    <property type="match status" value="1"/>
</dbReference>
<accession>A0A1H7CX30</accession>
<dbReference type="Proteomes" id="UP000199379">
    <property type="component" value="Unassembled WGS sequence"/>
</dbReference>
<evidence type="ECO:0000313" key="4">
    <source>
        <dbReference type="EMBL" id="SEJ91742.1"/>
    </source>
</evidence>
<gene>
    <name evidence="4" type="ORF">SAMN05444007_108256</name>
</gene>
<feature type="domain" description="DdrB-like" evidence="3">
    <location>
        <begin position="468"/>
        <end position="585"/>
    </location>
</feature>
<evidence type="ECO:0000313" key="5">
    <source>
        <dbReference type="Proteomes" id="UP000199379"/>
    </source>
</evidence>
<dbReference type="STRING" id="1227549.SAMN05444007_108256"/>
<feature type="region of interest" description="Disordered" evidence="1">
    <location>
        <begin position="1"/>
        <end position="27"/>
    </location>
</feature>
<dbReference type="InterPro" id="IPR041398">
    <property type="entry name" value="DdrB_dom"/>
</dbReference>
<dbReference type="InterPro" id="IPR041219">
    <property type="entry name" value="Phage_lysozyme2"/>
</dbReference>
<proteinExistence type="predicted"/>
<keyword evidence="5" id="KW-1185">Reference proteome</keyword>
<sequence>MSFAISERSDDEILAGGEFKAGPAPSFGETIRAQAEETRILKDLNGRSSRVEQEYVDELKTLLGPHQLSRPPDPRQTPLEARHDWLFSDIRRAQSQDPERFTHLPTSVEEFDAEVISRRQAELADARDILARSDSWSAELVGDLWAEITTPQSAMMLLGGASAGARVLTTMAIEGGVAALDEARTLPTQFDVAEDLDQPAPRAGLQVGVAALTGAGLGGLIAGGARLLQYGSAKARATGDQRPPDARPAEFEASVEAERERLERGDRPADEPDVPLRLSDFDFGAGGNASPQTNRVGYVYGRLIERGMEPHIAAGFVGNFMVESGVGLNPQAIGDGGSALGIAQWNDRRPALIAFAQARGKPPTDLDVQIEFLFHELATTEARAGQRIFQAQTAQEAARLVSDLYERPGIPHMPRRLSHAAAVMAQYQSGSVPKWDGAMPAVQTGGSGFTGYNSSRPYTGSGQVIAGDDIRVDVEYEVVDISALRQATGDLQPRDRGRGASDVWVSDTAARLDPAQLLDSPWADRGAPLVGPDNIIESGNGRVRAIERAYDQVPDRADAYRQAIEQRTGRPIPPEIERPVMIARRTSDLSAAERRRMVVDAQDSGVARMNATERAQIGQRALNADLLASYRSGAKLTGAENRDFARAFAGAFPRSERNAFVTDGGRLSIDGIRQIQDSLFARAWDAPDIVARAVEAEPGELKTLIDAMADAAPEVARLRADIEAGLVRPEMDITGFILEAARLIMQARDLAGRGGKAAEILEELLADEDLLLGSLAPLTRALVRKFMPRGRQAPADKIARFLKDYAEEARKAGRTGDALDPVGPLDVLKRMDPEAFGDLDQIGAVRALDVEPAPVDTSVLPETAFADGASSPDAQAADALVRESFDEPSEELRDAVAELRSGDADLDQLPDGTTFDDILSDLDADETLDTVIDLCTVKGAA</sequence>
<dbReference type="OrthoDB" id="9805070at2"/>
<evidence type="ECO:0008006" key="6">
    <source>
        <dbReference type="Google" id="ProtNLM"/>
    </source>
</evidence>
<dbReference type="Pfam" id="PF18013">
    <property type="entry name" value="Phage_lysozyme2"/>
    <property type="match status" value="1"/>
</dbReference>
<reference evidence="4 5" key="1">
    <citation type="submission" date="2016-10" db="EMBL/GenBank/DDBJ databases">
        <authorList>
            <person name="de Groot N.N."/>
        </authorList>
    </citation>
    <scope>NUCLEOTIDE SEQUENCE [LARGE SCALE GENOMIC DNA]</scope>
    <source>
        <strain evidence="4 5">DSM 29340</strain>
    </source>
</reference>
<evidence type="ECO:0000256" key="1">
    <source>
        <dbReference type="SAM" id="MobiDB-lite"/>
    </source>
</evidence>
<dbReference type="RefSeq" id="WP_092368700.1">
    <property type="nucleotide sequence ID" value="NZ_BMGV01000008.1"/>
</dbReference>
<dbReference type="EMBL" id="FNYD01000008">
    <property type="protein sequence ID" value="SEJ91742.1"/>
    <property type="molecule type" value="Genomic_DNA"/>
</dbReference>
<name>A0A1H7CX30_9RHOB</name>